<comment type="catalytic activity">
    <reaction evidence="5">
        <text>NAD(+) + (deoxyribonucleotide)n-3'-hydroxyl + 5'-phospho-(deoxyribonucleotide)m = (deoxyribonucleotide)n+m + AMP + beta-nicotinamide D-nucleotide.</text>
        <dbReference type="EC" id="6.5.1.2"/>
    </reaction>
</comment>
<keyword evidence="9" id="KW-1185">Reference proteome</keyword>
<evidence type="ECO:0000256" key="3">
    <source>
        <dbReference type="ARBA" id="ARBA00022705"/>
    </source>
</evidence>
<comment type="caution">
    <text evidence="8">The sequence shown here is derived from an EMBL/GenBank/DDBJ whole genome shotgun (WGS) entry which is preliminary data.</text>
</comment>
<dbReference type="InterPro" id="IPR004150">
    <property type="entry name" value="NAD_DNA_ligase_OB"/>
</dbReference>
<name>A0A9W7A6Z1_9STRA</name>
<dbReference type="InterPro" id="IPR013839">
    <property type="entry name" value="DNAligase_adenylation"/>
</dbReference>
<dbReference type="AlphaFoldDB" id="A0A9W7A6Z1"/>
<dbReference type="EMBL" id="BRXZ01002570">
    <property type="protein sequence ID" value="GMH65266.1"/>
    <property type="molecule type" value="Genomic_DNA"/>
</dbReference>
<evidence type="ECO:0000313" key="8">
    <source>
        <dbReference type="EMBL" id="GMH65266.1"/>
    </source>
</evidence>
<evidence type="ECO:0000256" key="1">
    <source>
        <dbReference type="ARBA" id="ARBA00012722"/>
    </source>
</evidence>
<dbReference type="OrthoDB" id="19145at2759"/>
<dbReference type="GO" id="GO:0003911">
    <property type="term" value="F:DNA ligase (NAD+) activity"/>
    <property type="evidence" value="ECO:0007669"/>
    <property type="project" value="UniProtKB-EC"/>
</dbReference>
<evidence type="ECO:0000259" key="7">
    <source>
        <dbReference type="SMART" id="SM00532"/>
    </source>
</evidence>
<accession>A0A9W7A6Z1</accession>
<feature type="non-terminal residue" evidence="8">
    <location>
        <position position="313"/>
    </location>
</feature>
<feature type="region of interest" description="Disordered" evidence="6">
    <location>
        <begin position="1"/>
        <end position="20"/>
    </location>
</feature>
<dbReference type="EC" id="6.5.1.2" evidence="1"/>
<dbReference type="InterPro" id="IPR013840">
    <property type="entry name" value="DNAligase_N"/>
</dbReference>
<dbReference type="SUPFAM" id="SSF50249">
    <property type="entry name" value="Nucleic acid-binding proteins"/>
    <property type="match status" value="1"/>
</dbReference>
<feature type="domain" description="NAD-dependent DNA ligase N-terminal" evidence="7">
    <location>
        <begin position="1"/>
        <end position="297"/>
    </location>
</feature>
<evidence type="ECO:0000313" key="9">
    <source>
        <dbReference type="Proteomes" id="UP001165082"/>
    </source>
</evidence>
<evidence type="ECO:0000256" key="4">
    <source>
        <dbReference type="ARBA" id="ARBA00023027"/>
    </source>
</evidence>
<evidence type="ECO:0000256" key="2">
    <source>
        <dbReference type="ARBA" id="ARBA00022598"/>
    </source>
</evidence>
<proteinExistence type="predicted"/>
<keyword evidence="3" id="KW-0235">DNA replication</keyword>
<dbReference type="SUPFAM" id="SSF56091">
    <property type="entry name" value="DNA ligase/mRNA capping enzyme, catalytic domain"/>
    <property type="match status" value="1"/>
</dbReference>
<keyword evidence="4" id="KW-0520">NAD</keyword>
<dbReference type="Gene3D" id="2.40.50.140">
    <property type="entry name" value="Nucleic acid-binding proteins"/>
    <property type="match status" value="1"/>
</dbReference>
<dbReference type="GO" id="GO:0006260">
    <property type="term" value="P:DNA replication"/>
    <property type="evidence" value="ECO:0007669"/>
    <property type="project" value="UniProtKB-KW"/>
</dbReference>
<evidence type="ECO:0000256" key="6">
    <source>
        <dbReference type="SAM" id="MobiDB-lite"/>
    </source>
</evidence>
<dbReference type="Proteomes" id="UP001165082">
    <property type="component" value="Unassembled WGS sequence"/>
</dbReference>
<dbReference type="InterPro" id="IPR012340">
    <property type="entry name" value="NA-bd_OB-fold"/>
</dbReference>
<organism evidence="8 9">
    <name type="scientific">Triparma retinervis</name>
    <dbReference type="NCBI Taxonomy" id="2557542"/>
    <lineage>
        <taxon>Eukaryota</taxon>
        <taxon>Sar</taxon>
        <taxon>Stramenopiles</taxon>
        <taxon>Ochrophyta</taxon>
        <taxon>Bolidophyceae</taxon>
        <taxon>Parmales</taxon>
        <taxon>Triparmaceae</taxon>
        <taxon>Triparma</taxon>
    </lineage>
</organism>
<keyword evidence="2" id="KW-0436">Ligase</keyword>
<dbReference type="SMART" id="SM00532">
    <property type="entry name" value="LIGANc"/>
    <property type="match status" value="1"/>
</dbReference>
<reference evidence="8" key="1">
    <citation type="submission" date="2022-07" db="EMBL/GenBank/DDBJ databases">
        <title>Genome analysis of Parmales, a sister group of diatoms, reveals the evolutionary specialization of diatoms from phago-mixotrophs to photoautotrophs.</title>
        <authorList>
            <person name="Ban H."/>
            <person name="Sato S."/>
            <person name="Yoshikawa S."/>
            <person name="Kazumasa Y."/>
            <person name="Nakamura Y."/>
            <person name="Ichinomiya M."/>
            <person name="Saitoh K."/>
            <person name="Sato N."/>
            <person name="Blanc-Mathieu R."/>
            <person name="Endo H."/>
            <person name="Kuwata A."/>
            <person name="Ogata H."/>
        </authorList>
    </citation>
    <scope>NUCLEOTIDE SEQUENCE</scope>
</reference>
<dbReference type="Gene3D" id="3.30.470.30">
    <property type="entry name" value="DNA ligase/mRNA capping enzyme"/>
    <property type="match status" value="1"/>
</dbReference>
<dbReference type="Pfam" id="PF01653">
    <property type="entry name" value="DNA_ligase_aden"/>
    <property type="match status" value="1"/>
</dbReference>
<protein>
    <recommendedName>
        <fullName evidence="1">DNA ligase (NAD(+))</fullName>
        <ecNumber evidence="1">6.5.1.2</ecNumber>
    </recommendedName>
</protein>
<dbReference type="Pfam" id="PF03120">
    <property type="entry name" value="OB_DNA_ligase"/>
    <property type="match status" value="1"/>
</dbReference>
<dbReference type="GO" id="GO:0006281">
    <property type="term" value="P:DNA repair"/>
    <property type="evidence" value="ECO:0007669"/>
    <property type="project" value="InterPro"/>
</dbReference>
<gene>
    <name evidence="8" type="ORF">TrRE_jg11925</name>
</gene>
<sequence>YNLSRATTRGSGTSGEDVTPSSLAIKGVLPSASFPGVSVDVIEVRGEVILPKAAFEELCGNYSNARNAASGILRRYKDGVDANAGALEFVAYDGGEVEVAQLKSAGFEQPEPREIFRVEDGDVEGLMGYYDKVKGGRDGMRFEIDGCVYKLSGAAARSSLGSTQRAPRWAIAHKFAALSNTTSLTGVTYKVGRTGAITPVIEFDEVDIGGVNVKRATGNNWGMLRDTLGDEPKIGDLLVVERAGDVIPKVLRSEMGGEGGRVEVREPDKCPSCGAGVEQLVEEFGVKGIADVIDMEGKGLEELEGYEAYHLTG</sequence>
<evidence type="ECO:0000256" key="5">
    <source>
        <dbReference type="ARBA" id="ARBA00034005"/>
    </source>
</evidence>